<dbReference type="Pfam" id="PF01584">
    <property type="entry name" value="CheW"/>
    <property type="match status" value="1"/>
</dbReference>
<dbReference type="Gene3D" id="2.30.30.40">
    <property type="entry name" value="SH3 Domains"/>
    <property type="match status" value="1"/>
</dbReference>
<sequence length="166" mass="18803">MLSPHGLIVGMALIDKHNQSQENYLSGLSGILVKSQQYHLLIKKERMLEIQTVQEMTRAIDDRRWLTGLIQYNGHVIPLIEISMLLNTQAYGSGLKDRQVIVVNSEIGIIGLLVEKVLGYRDFWTDDKALESIDENKTGIISHTLNYANKKISILSMSRLAKEINQ</sequence>
<dbReference type="GO" id="GO:0006935">
    <property type="term" value="P:chemotaxis"/>
    <property type="evidence" value="ECO:0007669"/>
    <property type="project" value="InterPro"/>
</dbReference>
<dbReference type="Gene3D" id="2.40.50.180">
    <property type="entry name" value="CheA-289, Domain 4"/>
    <property type="match status" value="1"/>
</dbReference>
<dbReference type="InterPro" id="IPR002545">
    <property type="entry name" value="CheW-lke_dom"/>
</dbReference>
<evidence type="ECO:0000313" key="2">
    <source>
        <dbReference type="EMBL" id="CAA6821243.1"/>
    </source>
</evidence>
<reference evidence="2" key="1">
    <citation type="submission" date="2020-01" db="EMBL/GenBank/DDBJ databases">
        <authorList>
            <person name="Meier V. D."/>
            <person name="Meier V D."/>
        </authorList>
    </citation>
    <scope>NUCLEOTIDE SEQUENCE</scope>
    <source>
        <strain evidence="2">HLG_WM_MAG_07</strain>
    </source>
</reference>
<dbReference type="EMBL" id="CACVAY010000103">
    <property type="protein sequence ID" value="CAA6821243.1"/>
    <property type="molecule type" value="Genomic_DNA"/>
</dbReference>
<protein>
    <recommendedName>
        <fullName evidence="1">CheW-like domain-containing protein</fullName>
    </recommendedName>
</protein>
<gene>
    <name evidence="2" type="ORF">HELGO_WM6036</name>
</gene>
<dbReference type="PROSITE" id="PS50851">
    <property type="entry name" value="CHEW"/>
    <property type="match status" value="1"/>
</dbReference>
<accession>A0A6S6TY41</accession>
<organism evidence="2">
    <name type="scientific">uncultured Thiotrichaceae bacterium</name>
    <dbReference type="NCBI Taxonomy" id="298394"/>
    <lineage>
        <taxon>Bacteria</taxon>
        <taxon>Pseudomonadati</taxon>
        <taxon>Pseudomonadota</taxon>
        <taxon>Gammaproteobacteria</taxon>
        <taxon>Thiotrichales</taxon>
        <taxon>Thiotrichaceae</taxon>
        <taxon>environmental samples</taxon>
    </lineage>
</organism>
<feature type="domain" description="CheW-like" evidence="1">
    <location>
        <begin position="27"/>
        <end position="166"/>
    </location>
</feature>
<proteinExistence type="predicted"/>
<dbReference type="SUPFAM" id="SSF50341">
    <property type="entry name" value="CheW-like"/>
    <property type="match status" value="1"/>
</dbReference>
<name>A0A6S6TY41_9GAMM</name>
<dbReference type="GO" id="GO:0007165">
    <property type="term" value="P:signal transduction"/>
    <property type="evidence" value="ECO:0007669"/>
    <property type="project" value="InterPro"/>
</dbReference>
<dbReference type="InterPro" id="IPR036061">
    <property type="entry name" value="CheW-like_dom_sf"/>
</dbReference>
<evidence type="ECO:0000259" key="1">
    <source>
        <dbReference type="PROSITE" id="PS50851"/>
    </source>
</evidence>
<dbReference type="AlphaFoldDB" id="A0A6S6TY41"/>